<protein>
    <recommendedName>
        <fullName evidence="1">HTH cro/C1-type domain-containing protein</fullName>
    </recommendedName>
</protein>
<proteinExistence type="predicted"/>
<accession>A0ABN8EAN9</accession>
<dbReference type="EMBL" id="CAKLDM010000002">
    <property type="protein sequence ID" value="CAH0542070.1"/>
    <property type="molecule type" value="Genomic_DNA"/>
</dbReference>
<evidence type="ECO:0000313" key="3">
    <source>
        <dbReference type="Proteomes" id="UP000838748"/>
    </source>
</evidence>
<evidence type="ECO:0000259" key="1">
    <source>
        <dbReference type="PROSITE" id="PS50943"/>
    </source>
</evidence>
<dbReference type="CDD" id="cd00093">
    <property type="entry name" value="HTH_XRE"/>
    <property type="match status" value="1"/>
</dbReference>
<dbReference type="SMART" id="SM00530">
    <property type="entry name" value="HTH_XRE"/>
    <property type="match status" value="1"/>
</dbReference>
<dbReference type="PROSITE" id="PS50943">
    <property type="entry name" value="HTH_CROC1"/>
    <property type="match status" value="1"/>
</dbReference>
<comment type="caution">
    <text evidence="2">The sequence shown here is derived from an EMBL/GenBank/DDBJ whole genome shotgun (WGS) entry which is preliminary data.</text>
</comment>
<dbReference type="RefSeq" id="WP_237363488.1">
    <property type="nucleotide sequence ID" value="NZ_CAKLDM010000002.1"/>
</dbReference>
<dbReference type="InterPro" id="IPR001387">
    <property type="entry name" value="Cro/C1-type_HTH"/>
</dbReference>
<dbReference type="Proteomes" id="UP000838748">
    <property type="component" value="Unassembled WGS sequence"/>
</dbReference>
<evidence type="ECO:0000313" key="2">
    <source>
        <dbReference type="EMBL" id="CAH0542070.1"/>
    </source>
</evidence>
<sequence>MNTETVGDRIKEALFMRGMSQADLCHKSGIERGHISNITTGRIKYPRKHIGKIAEALDVSENWLLTGQGQTNTHQYNYPILALVDLNLTEVGVWNTDLNISEDLKVIDDGENLLIIADRLGEGPYLFHQLGRLKTLYRHESLSQISWYPSQLDDSYTLIGKVTSTISKELINNETIKTCHGER</sequence>
<name>A0ABN8EAN9_9VIBR</name>
<dbReference type="Pfam" id="PF12844">
    <property type="entry name" value="HTH_19"/>
    <property type="match status" value="1"/>
</dbReference>
<organism evidence="2 3">
    <name type="scientific">Vibrio marisflavi CECT 7928</name>
    <dbReference type="NCBI Taxonomy" id="634439"/>
    <lineage>
        <taxon>Bacteria</taxon>
        <taxon>Pseudomonadati</taxon>
        <taxon>Pseudomonadota</taxon>
        <taxon>Gammaproteobacteria</taxon>
        <taxon>Vibrionales</taxon>
        <taxon>Vibrionaceae</taxon>
        <taxon>Vibrio</taxon>
    </lineage>
</organism>
<dbReference type="SUPFAM" id="SSF47413">
    <property type="entry name" value="lambda repressor-like DNA-binding domains"/>
    <property type="match status" value="1"/>
</dbReference>
<gene>
    <name evidence="2" type="ORF">VMF7928_04071</name>
</gene>
<reference evidence="2" key="1">
    <citation type="submission" date="2021-11" db="EMBL/GenBank/DDBJ databases">
        <authorList>
            <person name="Rodrigo-Torres L."/>
            <person name="Arahal R. D."/>
            <person name="Lucena T."/>
        </authorList>
    </citation>
    <scope>NUCLEOTIDE SEQUENCE</scope>
    <source>
        <strain evidence="2">CECT 7928</strain>
    </source>
</reference>
<dbReference type="Gene3D" id="1.10.260.40">
    <property type="entry name" value="lambda repressor-like DNA-binding domains"/>
    <property type="match status" value="1"/>
</dbReference>
<feature type="domain" description="HTH cro/C1-type" evidence="1">
    <location>
        <begin position="10"/>
        <end position="64"/>
    </location>
</feature>
<keyword evidence="3" id="KW-1185">Reference proteome</keyword>
<dbReference type="InterPro" id="IPR010982">
    <property type="entry name" value="Lambda_DNA-bd_dom_sf"/>
</dbReference>